<evidence type="ECO:0000313" key="7">
    <source>
        <dbReference type="EMBL" id="SNS46460.1"/>
    </source>
</evidence>
<dbReference type="EMBL" id="FZOY01000002">
    <property type="protein sequence ID" value="SNS46460.1"/>
    <property type="molecule type" value="Genomic_DNA"/>
</dbReference>
<gene>
    <name evidence="7" type="ORF">SAMN05421757_102260</name>
</gene>
<dbReference type="GO" id="GO:0009055">
    <property type="term" value="F:electron transfer activity"/>
    <property type="evidence" value="ECO:0007669"/>
    <property type="project" value="InterPro"/>
</dbReference>
<dbReference type="InterPro" id="IPR009056">
    <property type="entry name" value="Cyt_c-like_dom"/>
</dbReference>
<dbReference type="PANTHER" id="PTHR35008">
    <property type="entry name" value="BLL4482 PROTEIN-RELATED"/>
    <property type="match status" value="1"/>
</dbReference>
<evidence type="ECO:0000256" key="3">
    <source>
        <dbReference type="ARBA" id="ARBA00023004"/>
    </source>
</evidence>
<dbReference type="SUPFAM" id="SSF46626">
    <property type="entry name" value="Cytochrome c"/>
    <property type="match status" value="2"/>
</dbReference>
<evidence type="ECO:0000259" key="6">
    <source>
        <dbReference type="PROSITE" id="PS51007"/>
    </source>
</evidence>
<dbReference type="GO" id="GO:0020037">
    <property type="term" value="F:heme binding"/>
    <property type="evidence" value="ECO:0007669"/>
    <property type="project" value="InterPro"/>
</dbReference>
<protein>
    <submittedName>
        <fullName evidence="7">Cytochrome c2</fullName>
    </submittedName>
</protein>
<name>A0A239ENY3_9RHOB</name>
<keyword evidence="5" id="KW-0732">Signal</keyword>
<dbReference type="InterPro" id="IPR036909">
    <property type="entry name" value="Cyt_c-like_dom_sf"/>
</dbReference>
<evidence type="ECO:0000256" key="4">
    <source>
        <dbReference type="PROSITE-ProRule" id="PRU00433"/>
    </source>
</evidence>
<feature type="domain" description="Cytochrome c" evidence="6">
    <location>
        <begin position="166"/>
        <end position="282"/>
    </location>
</feature>
<dbReference type="GO" id="GO:0046872">
    <property type="term" value="F:metal ion binding"/>
    <property type="evidence" value="ECO:0007669"/>
    <property type="project" value="UniProtKB-KW"/>
</dbReference>
<keyword evidence="3 4" id="KW-0408">Iron</keyword>
<evidence type="ECO:0000256" key="1">
    <source>
        <dbReference type="ARBA" id="ARBA00022617"/>
    </source>
</evidence>
<evidence type="ECO:0000313" key="8">
    <source>
        <dbReference type="Proteomes" id="UP000198426"/>
    </source>
</evidence>
<organism evidence="7 8">
    <name type="scientific">Tropicimonas sediminicola</name>
    <dbReference type="NCBI Taxonomy" id="1031541"/>
    <lineage>
        <taxon>Bacteria</taxon>
        <taxon>Pseudomonadati</taxon>
        <taxon>Pseudomonadota</taxon>
        <taxon>Alphaproteobacteria</taxon>
        <taxon>Rhodobacterales</taxon>
        <taxon>Roseobacteraceae</taxon>
        <taxon>Tropicimonas</taxon>
    </lineage>
</organism>
<evidence type="ECO:0000256" key="5">
    <source>
        <dbReference type="SAM" id="SignalP"/>
    </source>
</evidence>
<keyword evidence="2 4" id="KW-0479">Metal-binding</keyword>
<dbReference type="PANTHER" id="PTHR35008:SF8">
    <property type="entry name" value="ALCOHOL DEHYDROGENASE CYTOCHROME C SUBUNIT"/>
    <property type="match status" value="1"/>
</dbReference>
<dbReference type="PROSITE" id="PS51007">
    <property type="entry name" value="CYTC"/>
    <property type="match status" value="2"/>
</dbReference>
<dbReference type="InterPro" id="IPR051459">
    <property type="entry name" value="Cytochrome_c-type_DH"/>
</dbReference>
<feature type="domain" description="Cytochrome c" evidence="6">
    <location>
        <begin position="31"/>
        <end position="139"/>
    </location>
</feature>
<dbReference type="AlphaFoldDB" id="A0A239ENY3"/>
<dbReference type="Pfam" id="PF00034">
    <property type="entry name" value="Cytochrom_C"/>
    <property type="match status" value="1"/>
</dbReference>
<dbReference type="Proteomes" id="UP000198426">
    <property type="component" value="Unassembled WGS sequence"/>
</dbReference>
<accession>A0A239ENY3</accession>
<reference evidence="7 8" key="1">
    <citation type="submission" date="2017-06" db="EMBL/GenBank/DDBJ databases">
        <authorList>
            <person name="Kim H.J."/>
            <person name="Triplett B.A."/>
        </authorList>
    </citation>
    <scope>NUCLEOTIDE SEQUENCE [LARGE SCALE GENOMIC DNA]</scope>
    <source>
        <strain evidence="7 8">DSM 29339</strain>
    </source>
</reference>
<proteinExistence type="predicted"/>
<feature type="chain" id="PRO_5013054234" evidence="5">
    <location>
        <begin position="30"/>
        <end position="288"/>
    </location>
</feature>
<keyword evidence="1 4" id="KW-0349">Heme</keyword>
<keyword evidence="8" id="KW-1185">Reference proteome</keyword>
<evidence type="ECO:0000256" key="2">
    <source>
        <dbReference type="ARBA" id="ARBA00022723"/>
    </source>
</evidence>
<dbReference type="Gene3D" id="1.10.760.10">
    <property type="entry name" value="Cytochrome c-like domain"/>
    <property type="match status" value="2"/>
</dbReference>
<sequence length="288" mass="30685">MRTEMGDTMTKNVFAGAALLALCMAPALAETPEERGEYLVRGPAGCGNCHSPMGPEGPIAEQELAGRLVEQNEAFTAIAPNITPAGRIAEWSDEDLGRAIREGIRPDGSVIGPPMPFSFYRNLSDTDVAAIVAFLRTIPAVEHDPGTSVYNVPLPPAYGPPVESVADIPRGVTVEYGEYLAGPVAHCMECHTTFGPAGPMLETDFGRGGFEFHGPWGVSVAPNITSHEDGLAGYSDEEIATMITKGTRPDGSPMLPPMPYGYLAQMTEEDLQAIILYLRSVPPLPDKS</sequence>
<feature type="signal peptide" evidence="5">
    <location>
        <begin position="1"/>
        <end position="29"/>
    </location>
</feature>